<feature type="compositionally biased region" description="Low complexity" evidence="1">
    <location>
        <begin position="16"/>
        <end position="37"/>
    </location>
</feature>
<evidence type="ECO:0000313" key="3">
    <source>
        <dbReference type="Proteomes" id="UP000613580"/>
    </source>
</evidence>
<feature type="region of interest" description="Disordered" evidence="1">
    <location>
        <begin position="572"/>
        <end position="693"/>
    </location>
</feature>
<accession>A0A8H6SUX0</accession>
<proteinExistence type="predicted"/>
<evidence type="ECO:0000256" key="1">
    <source>
        <dbReference type="SAM" id="MobiDB-lite"/>
    </source>
</evidence>
<feature type="compositionally biased region" description="Basic and acidic residues" evidence="1">
    <location>
        <begin position="859"/>
        <end position="870"/>
    </location>
</feature>
<feature type="compositionally biased region" description="Polar residues" evidence="1">
    <location>
        <begin position="612"/>
        <end position="626"/>
    </location>
</feature>
<dbReference type="AlphaFoldDB" id="A0A8H6SUX0"/>
<feature type="region of interest" description="Disordered" evidence="1">
    <location>
        <begin position="857"/>
        <end position="895"/>
    </location>
</feature>
<organism evidence="2 3">
    <name type="scientific">Mycena chlorophos</name>
    <name type="common">Agaric fungus</name>
    <name type="synonym">Agaricus chlorophos</name>
    <dbReference type="NCBI Taxonomy" id="658473"/>
    <lineage>
        <taxon>Eukaryota</taxon>
        <taxon>Fungi</taxon>
        <taxon>Dikarya</taxon>
        <taxon>Basidiomycota</taxon>
        <taxon>Agaricomycotina</taxon>
        <taxon>Agaricomycetes</taxon>
        <taxon>Agaricomycetidae</taxon>
        <taxon>Agaricales</taxon>
        <taxon>Marasmiineae</taxon>
        <taxon>Mycenaceae</taxon>
        <taxon>Mycena</taxon>
    </lineage>
</organism>
<sequence length="1023" mass="111913">MLWTKRRKSRPEIHSTKSSLEPPSPTTPTASISRRSSLGNPGQRQPFAPLDVSPSMPDQHHAFLERRILTPAQQRMVAEEDRLYTTNSLDAFTFGSPSQAPASPVSRNIGPLDELDEDDRRTADDTPRQSLATGHGFYTQSASDAASHHTFGGTSSASSRSGSRSRASSTTHTSMDDLGGVTFNPLHHHPSTVAVEFDSEEELGEVDDYDNSIEVSSARGASSMDGAAFEALLERQMYTDERRASLTRPTSIPEGRDREGSLATLRQFDPQQQQLQQDDWQSLRRASLSRDSPGVVPVFAGDGPNVSGGGGGGYDSFGFDLDWTNMQGGITGLDMRDIAVHAARQSINSERRPSQLSLMLRRPSTASGSIMQDPDSFAAAVRGWGGEEYERQRKYWTFRRDMADGRGGTTSRRAQTSGSALGPVKSITSGRVAVDRPRPAAWKGMHLNSEEIWNSALVGSFKVRRIELRPQKPQQRVTVDPFRGPYTLGPKLPHDGAYTNIHKHSKVMAFSIHRHYKPTRAPPESPQHGRGSISGASGMRSPLLPNNIISEERRRPTAMILLAPRHVQEAYTSTNTTKGLRSHGLLDDRKEKERAAAGPMTKREKERERKLQTQSAGSVRSTTSTFREMGPPPPPVPQQPPLANHSDGDSGYTGSSFSPRSQSTSRRRRRRHSMDLEDSDSETERMRSRTTHNEAFSTMDASSIDQMVLAQDGRGDNANGVLSRVWRKAPTHPTGGFSAQHQVYSPPWVTLQSRVKQEERRRRHDVLSNSFEDVGLLPPKKSTSTRSTTSSRRTLVGKDRGKKDAEVDIFAQVPAESLFMLLPLWPGPTDPVSERLATREPHEIPTDQRQYLLVAYNPTDERPPLPDKKSRATRSTHSSPTSSGDAGTPSTNGRGGGCDILLTSFHVSARLVSHADLQGSGVRVPDEGLAVLGPWHEAWLSMPQIASRDHGLLVIGTCSSARDAGIEFDPEGLVKMGLCIPVPPEPGMGEEPVAELTPIGRAVLEMAWIGCVAVTSFGPAGSA</sequence>
<dbReference type="Proteomes" id="UP000613580">
    <property type="component" value="Unassembled WGS sequence"/>
</dbReference>
<keyword evidence="3" id="KW-1185">Reference proteome</keyword>
<dbReference type="OrthoDB" id="3357948at2759"/>
<gene>
    <name evidence="2" type="ORF">HMN09_00747300</name>
</gene>
<feature type="compositionally biased region" description="Low complexity" evidence="1">
    <location>
        <begin position="782"/>
        <end position="794"/>
    </location>
</feature>
<feature type="compositionally biased region" description="Polar residues" evidence="1">
    <location>
        <begin position="409"/>
        <end position="419"/>
    </location>
</feature>
<feature type="region of interest" description="Disordered" evidence="1">
    <location>
        <begin position="1"/>
        <end position="59"/>
    </location>
</feature>
<feature type="compositionally biased region" description="Pro residues" evidence="1">
    <location>
        <begin position="630"/>
        <end position="640"/>
    </location>
</feature>
<protein>
    <submittedName>
        <fullName evidence="2">Uncharacterized protein</fullName>
    </submittedName>
</protein>
<feature type="compositionally biased region" description="Low complexity" evidence="1">
    <location>
        <begin position="152"/>
        <end position="171"/>
    </location>
</feature>
<feature type="region of interest" description="Disordered" evidence="1">
    <location>
        <begin position="773"/>
        <end position="802"/>
    </location>
</feature>
<feature type="compositionally biased region" description="Low complexity" evidence="1">
    <location>
        <begin position="655"/>
        <end position="664"/>
    </location>
</feature>
<feature type="compositionally biased region" description="Polar residues" evidence="1">
    <location>
        <begin position="90"/>
        <end position="101"/>
    </location>
</feature>
<feature type="compositionally biased region" description="Basic and acidic residues" evidence="1">
    <location>
        <begin position="584"/>
        <end position="611"/>
    </location>
</feature>
<comment type="caution">
    <text evidence="2">The sequence shown here is derived from an EMBL/GenBank/DDBJ whole genome shotgun (WGS) entry which is preliminary data.</text>
</comment>
<feature type="region of interest" description="Disordered" evidence="1">
    <location>
        <begin position="404"/>
        <end position="424"/>
    </location>
</feature>
<dbReference type="EMBL" id="JACAZE010000009">
    <property type="protein sequence ID" value="KAF7305931.1"/>
    <property type="molecule type" value="Genomic_DNA"/>
</dbReference>
<feature type="compositionally biased region" description="Basic and acidic residues" evidence="1">
    <location>
        <begin position="118"/>
        <end position="127"/>
    </location>
</feature>
<name>A0A8H6SUX0_MYCCL</name>
<feature type="compositionally biased region" description="Polar residues" evidence="1">
    <location>
        <begin position="873"/>
        <end position="892"/>
    </location>
</feature>
<evidence type="ECO:0000313" key="2">
    <source>
        <dbReference type="EMBL" id="KAF7305931.1"/>
    </source>
</evidence>
<feature type="compositionally biased region" description="Polar residues" evidence="1">
    <location>
        <begin position="128"/>
        <end position="144"/>
    </location>
</feature>
<feature type="region of interest" description="Disordered" evidence="1">
    <location>
        <begin position="519"/>
        <end position="544"/>
    </location>
</feature>
<reference evidence="2" key="1">
    <citation type="submission" date="2020-05" db="EMBL/GenBank/DDBJ databases">
        <title>Mycena genomes resolve the evolution of fungal bioluminescence.</title>
        <authorList>
            <person name="Tsai I.J."/>
        </authorList>
    </citation>
    <scope>NUCLEOTIDE SEQUENCE</scope>
    <source>
        <strain evidence="2">110903Hualien_Pintung</strain>
    </source>
</reference>
<feature type="region of interest" description="Disordered" evidence="1">
    <location>
        <begin position="90"/>
        <end position="187"/>
    </location>
</feature>